<dbReference type="Proteomes" id="UP000289624">
    <property type="component" value="Segment"/>
</dbReference>
<evidence type="ECO:0000313" key="2">
    <source>
        <dbReference type="Proteomes" id="UP000289624"/>
    </source>
</evidence>
<keyword evidence="2" id="KW-1185">Reference proteome</keyword>
<reference evidence="1 2" key="1">
    <citation type="submission" date="2018-12" db="EMBL/GenBank/DDBJ databases">
        <authorList>
            <person name="Kong L."/>
            <person name="Ding Y."/>
            <person name="Wu Q."/>
        </authorList>
    </citation>
    <scope>NUCLEOTIDE SEQUENCE [LARGE SCALE GENOMIC DNA]</scope>
</reference>
<proteinExistence type="predicted"/>
<dbReference type="InterPro" id="IPR013324">
    <property type="entry name" value="RNA_pol_sigma_r3/r4-like"/>
</dbReference>
<organism evidence="1 2">
    <name type="scientific">Bacillus phage DK1</name>
    <dbReference type="NCBI Taxonomy" id="2500808"/>
    <lineage>
        <taxon>Viruses</taxon>
        <taxon>Duplodnaviria</taxon>
        <taxon>Heunggongvirae</taxon>
        <taxon>Uroviricota</taxon>
        <taxon>Caudoviricetes</taxon>
        <taxon>Salasmaviridae</taxon>
        <taxon>Northropvirinae</taxon>
        <taxon>Hemphillvirus</taxon>
        <taxon>Hemphillvirus DK1</taxon>
    </lineage>
</organism>
<name>A0A3T0IIS0_9CAUD</name>
<evidence type="ECO:0000313" key="1">
    <source>
        <dbReference type="EMBL" id="AZU99725.1"/>
    </source>
</evidence>
<dbReference type="SUPFAM" id="SSF88659">
    <property type="entry name" value="Sigma3 and sigma4 domains of RNA polymerase sigma factors"/>
    <property type="match status" value="1"/>
</dbReference>
<dbReference type="EMBL" id="MK284526">
    <property type="protein sequence ID" value="AZU99725.1"/>
    <property type="molecule type" value="Genomic_DNA"/>
</dbReference>
<sequence length="121" mass="14119">MNTKGKVPAVYRYIVNNNEIACGSMEEIAEELGVTKHSIWNRVAKTRKRLEENKNVRMKHQLIVDKPSIHEYVMMMNGEFVSCGTIQEIARETSYAYDYLLKIVNGNFIPKRNKIVFYKKC</sequence>
<protein>
    <submittedName>
        <fullName evidence="1">Uncharacterized protein</fullName>
    </submittedName>
</protein>
<accession>A0A3T0IIS0</accession>
<gene>
    <name evidence="1" type="ORF">DK1_000021</name>
</gene>